<comment type="similarity">
    <text evidence="2 5 8">Belongs to the uricase family.</text>
</comment>
<proteinExistence type="inferred from homology"/>
<feature type="binding site" evidence="7">
    <location>
        <position position="176"/>
    </location>
    <ligand>
        <name>urate</name>
        <dbReference type="ChEBI" id="CHEBI:17775"/>
    </ligand>
</feature>
<feature type="binding site" evidence="7">
    <location>
        <position position="58"/>
    </location>
    <ligand>
        <name>urate</name>
        <dbReference type="ChEBI" id="CHEBI:17775"/>
    </ligand>
</feature>
<dbReference type="GO" id="GO:0006144">
    <property type="term" value="P:purine nucleobase metabolic process"/>
    <property type="evidence" value="ECO:0007669"/>
    <property type="project" value="UniProtKB-KW"/>
</dbReference>
<organism evidence="9 10">
    <name type="scientific">Nocardiopsis flavescens</name>
    <dbReference type="NCBI Taxonomy" id="758803"/>
    <lineage>
        <taxon>Bacteria</taxon>
        <taxon>Bacillati</taxon>
        <taxon>Actinomycetota</taxon>
        <taxon>Actinomycetes</taxon>
        <taxon>Streptosporangiales</taxon>
        <taxon>Nocardiopsidaceae</taxon>
        <taxon>Nocardiopsis</taxon>
    </lineage>
</organism>
<feature type="binding site" evidence="7">
    <location>
        <position position="219"/>
    </location>
    <ligand>
        <name>urate</name>
        <dbReference type="ChEBI" id="CHEBI:17775"/>
    </ligand>
</feature>
<keyword evidence="10" id="KW-1185">Reference proteome</keyword>
<keyword evidence="4 5" id="KW-0560">Oxidoreductase</keyword>
<dbReference type="PRINTS" id="PR00093">
    <property type="entry name" value="URICASE"/>
</dbReference>
<dbReference type="InterPro" id="IPR019842">
    <property type="entry name" value="Uricase_CS"/>
</dbReference>
<comment type="pathway">
    <text evidence="1 5">Purine metabolism; urate degradation; (S)-allantoin from urate: step 1/3.</text>
</comment>
<evidence type="ECO:0000256" key="2">
    <source>
        <dbReference type="ARBA" id="ARBA00009760"/>
    </source>
</evidence>
<feature type="binding site" evidence="7">
    <location>
        <position position="159"/>
    </location>
    <ligand>
        <name>urate</name>
        <dbReference type="ChEBI" id="CHEBI:17775"/>
    </ligand>
</feature>
<evidence type="ECO:0000256" key="6">
    <source>
        <dbReference type="PIRSR" id="PIRSR000241-1"/>
    </source>
</evidence>
<gene>
    <name evidence="9" type="ORF">SAMN05421803_102252</name>
</gene>
<feature type="binding site" evidence="7">
    <location>
        <position position="57"/>
    </location>
    <ligand>
        <name>O2</name>
        <dbReference type="ChEBI" id="CHEBI:15379"/>
    </ligand>
</feature>
<reference evidence="9 10" key="1">
    <citation type="submission" date="2016-11" db="EMBL/GenBank/DDBJ databases">
        <authorList>
            <person name="Jaros S."/>
            <person name="Januszkiewicz K."/>
            <person name="Wedrychowicz H."/>
        </authorList>
    </citation>
    <scope>NUCLEOTIDE SEQUENCE [LARGE SCALE GENOMIC DNA]</scope>
    <source>
        <strain evidence="9 10">CGMCC 4.5723</strain>
    </source>
</reference>
<comment type="catalytic activity">
    <reaction evidence="5 8">
        <text>urate + O2 + H2O = 5-hydroxyisourate + H2O2</text>
        <dbReference type="Rhea" id="RHEA:21368"/>
        <dbReference type="ChEBI" id="CHEBI:15377"/>
        <dbReference type="ChEBI" id="CHEBI:15379"/>
        <dbReference type="ChEBI" id="CHEBI:16240"/>
        <dbReference type="ChEBI" id="CHEBI:17775"/>
        <dbReference type="ChEBI" id="CHEBI:18072"/>
        <dbReference type="EC" id="1.7.3.3"/>
    </reaction>
</comment>
<protein>
    <recommendedName>
        <fullName evidence="5 8">Uricase</fullName>
        <ecNumber evidence="5 8">1.7.3.3</ecNumber>
    </recommendedName>
    <alternativeName>
        <fullName evidence="5">Urate oxidase</fullName>
    </alternativeName>
</protein>
<evidence type="ECO:0000256" key="5">
    <source>
        <dbReference type="PIRNR" id="PIRNR000241"/>
    </source>
</evidence>
<feature type="binding site" evidence="7">
    <location>
        <position position="245"/>
    </location>
    <ligand>
        <name>O2</name>
        <dbReference type="ChEBI" id="CHEBI:15379"/>
    </ligand>
</feature>
<name>A0A1M6EDU9_9ACTN</name>
<evidence type="ECO:0000256" key="4">
    <source>
        <dbReference type="ARBA" id="ARBA00023002"/>
    </source>
</evidence>
<dbReference type="STRING" id="758803.SAMN05421803_102252"/>
<dbReference type="AlphaFoldDB" id="A0A1M6EDU9"/>
<feature type="binding site" evidence="7">
    <location>
        <position position="57"/>
    </location>
    <ligand>
        <name>5-hydroxyisourate</name>
        <dbReference type="ChEBI" id="CHEBI:18072"/>
    </ligand>
</feature>
<feature type="binding site" evidence="7">
    <location>
        <position position="57"/>
    </location>
    <ligand>
        <name>urate</name>
        <dbReference type="ChEBI" id="CHEBI:17775"/>
    </ligand>
</feature>
<evidence type="ECO:0000313" key="9">
    <source>
        <dbReference type="EMBL" id="SHI83687.1"/>
    </source>
</evidence>
<dbReference type="Pfam" id="PF01014">
    <property type="entry name" value="Uricase"/>
    <property type="match status" value="2"/>
</dbReference>
<evidence type="ECO:0000256" key="7">
    <source>
        <dbReference type="PIRSR" id="PIRSR000241-2"/>
    </source>
</evidence>
<evidence type="ECO:0000313" key="10">
    <source>
        <dbReference type="Proteomes" id="UP000184452"/>
    </source>
</evidence>
<feature type="binding site" evidence="7">
    <location>
        <position position="159"/>
    </location>
    <ligand>
        <name>5-hydroxyisourate</name>
        <dbReference type="ChEBI" id="CHEBI:18072"/>
    </ligand>
</feature>
<feature type="binding site" evidence="7">
    <location>
        <position position="245"/>
    </location>
    <ligand>
        <name>urate</name>
        <dbReference type="ChEBI" id="CHEBI:17775"/>
    </ligand>
</feature>
<dbReference type="EMBL" id="FQZK01000002">
    <property type="protein sequence ID" value="SHI83687.1"/>
    <property type="molecule type" value="Genomic_DNA"/>
</dbReference>
<dbReference type="PIRSF" id="PIRSF000241">
    <property type="entry name" value="Urate_oxidase"/>
    <property type="match status" value="1"/>
</dbReference>
<dbReference type="PANTHER" id="PTHR42874">
    <property type="entry name" value="URICASE"/>
    <property type="match status" value="1"/>
</dbReference>
<dbReference type="SUPFAM" id="SSF55620">
    <property type="entry name" value="Tetrahydrobiopterin biosynthesis enzymes-like"/>
    <property type="match status" value="2"/>
</dbReference>
<feature type="binding site" evidence="7">
    <location>
        <position position="245"/>
    </location>
    <ligand>
        <name>5-hydroxyisourate</name>
        <dbReference type="ChEBI" id="CHEBI:18072"/>
    </ligand>
</feature>
<feature type="active site" description="Charge relay system" evidence="6">
    <location>
        <position position="12"/>
    </location>
</feature>
<dbReference type="OrthoDB" id="9809009at2"/>
<dbReference type="Proteomes" id="UP000184452">
    <property type="component" value="Unassembled WGS sequence"/>
</dbReference>
<feature type="binding site" evidence="7">
    <location>
        <position position="219"/>
    </location>
    <ligand>
        <name>5-hydroxyisourate</name>
        <dbReference type="ChEBI" id="CHEBI:18072"/>
    </ligand>
</feature>
<accession>A0A1M6EDU9</accession>
<dbReference type="Gene3D" id="3.10.270.10">
    <property type="entry name" value="Urate Oxidase"/>
    <property type="match status" value="1"/>
</dbReference>
<dbReference type="PROSITE" id="PS00366">
    <property type="entry name" value="URICASE"/>
    <property type="match status" value="1"/>
</dbReference>
<dbReference type="RefSeq" id="WP_073376453.1">
    <property type="nucleotide sequence ID" value="NZ_FQZK01000002.1"/>
</dbReference>
<evidence type="ECO:0000256" key="8">
    <source>
        <dbReference type="RuleBase" id="RU004455"/>
    </source>
</evidence>
<dbReference type="NCBIfam" id="TIGR03383">
    <property type="entry name" value="urate_oxi"/>
    <property type="match status" value="1"/>
</dbReference>
<dbReference type="GO" id="GO:0004846">
    <property type="term" value="F:urate oxidase activity"/>
    <property type="evidence" value="ECO:0007669"/>
    <property type="project" value="UniProtKB-EC"/>
</dbReference>
<dbReference type="UniPathway" id="UPA00394">
    <property type="reaction ID" value="UER00650"/>
</dbReference>
<dbReference type="GO" id="GO:0019628">
    <property type="term" value="P:urate catabolic process"/>
    <property type="evidence" value="ECO:0007669"/>
    <property type="project" value="UniProtKB-UniPathway"/>
</dbReference>
<dbReference type="PANTHER" id="PTHR42874:SF1">
    <property type="entry name" value="URICASE"/>
    <property type="match status" value="1"/>
</dbReference>
<dbReference type="EC" id="1.7.3.3" evidence="5 8"/>
<evidence type="ECO:0000256" key="3">
    <source>
        <dbReference type="ARBA" id="ARBA00022631"/>
    </source>
</evidence>
<evidence type="ECO:0000256" key="1">
    <source>
        <dbReference type="ARBA" id="ARBA00004831"/>
    </source>
</evidence>
<feature type="binding site" evidence="7">
    <location>
        <position position="176"/>
    </location>
    <ligand>
        <name>5-hydroxyisourate</name>
        <dbReference type="ChEBI" id="CHEBI:18072"/>
    </ligand>
</feature>
<feature type="active site" description="Charge relay system" evidence="6">
    <location>
        <position position="247"/>
    </location>
</feature>
<feature type="active site" description="Charge relay system" evidence="6">
    <location>
        <position position="57"/>
    </location>
</feature>
<dbReference type="InterPro" id="IPR002042">
    <property type="entry name" value="Uricase"/>
</dbReference>
<keyword evidence="3 5" id="KW-0659">Purine metabolism</keyword>
<comment type="function">
    <text evidence="5 8">Catalyzes the oxidation of uric acid to 5-hydroxyisourate, which is further processed to form (S)-allantoin.</text>
</comment>
<sequence>MGIRLGDNQYGKAEVRLVHIDRRTDVHRIKDVNVTSQLRGDLEEVHTVGDNGTCLPTDTQKNTVYAKAREWGGVGAVEDFALRLARHFVDEHDYVSGARQEIEEYSWDRIATSEGPHDHSFVRSGAETRTTVVTKEGGREWVVSGFTGLTVLKSTGSEFHGYPKTRYTTLQETTDRILATDVTARWRYAGTSHDFDKAYASIRALCLEAFANTHSLALQQTLFQMGTAVLEAHPEVAEIRFSMPNKHHFLVDLSPFGLDNPNEVFFAADRPYGRIEAVVERDDAPEPGDAWKSVPAFL</sequence>